<dbReference type="PANTHER" id="PTHR31719:SF116">
    <property type="entry name" value="NAC DOMAIN-CONTAINING PROTEIN"/>
    <property type="match status" value="1"/>
</dbReference>
<evidence type="ECO:0000313" key="6">
    <source>
        <dbReference type="EMBL" id="CAL4969948.1"/>
    </source>
</evidence>
<gene>
    <name evidence="6" type="ORF">URODEC1_LOCUS49847</name>
</gene>
<keyword evidence="3" id="KW-0804">Transcription</keyword>
<organism evidence="6 7">
    <name type="scientific">Urochloa decumbens</name>
    <dbReference type="NCBI Taxonomy" id="240449"/>
    <lineage>
        <taxon>Eukaryota</taxon>
        <taxon>Viridiplantae</taxon>
        <taxon>Streptophyta</taxon>
        <taxon>Embryophyta</taxon>
        <taxon>Tracheophyta</taxon>
        <taxon>Spermatophyta</taxon>
        <taxon>Magnoliopsida</taxon>
        <taxon>Liliopsida</taxon>
        <taxon>Poales</taxon>
        <taxon>Poaceae</taxon>
        <taxon>PACMAD clade</taxon>
        <taxon>Panicoideae</taxon>
        <taxon>Panicodae</taxon>
        <taxon>Paniceae</taxon>
        <taxon>Melinidinae</taxon>
        <taxon>Urochloa</taxon>
    </lineage>
</organism>
<evidence type="ECO:0000259" key="5">
    <source>
        <dbReference type="PROSITE" id="PS51005"/>
    </source>
</evidence>
<dbReference type="PANTHER" id="PTHR31719">
    <property type="entry name" value="NAC TRANSCRIPTION FACTOR 56"/>
    <property type="match status" value="1"/>
</dbReference>
<protein>
    <recommendedName>
        <fullName evidence="5">NAC domain-containing protein</fullName>
    </recommendedName>
</protein>
<dbReference type="EMBL" id="OZ075112">
    <property type="protein sequence ID" value="CAL4969948.1"/>
    <property type="molecule type" value="Genomic_DNA"/>
</dbReference>
<accession>A0ABC9A0D3</accession>
<evidence type="ECO:0000256" key="3">
    <source>
        <dbReference type="ARBA" id="ARBA00023163"/>
    </source>
</evidence>
<feature type="domain" description="NAC" evidence="5">
    <location>
        <begin position="11"/>
        <end position="157"/>
    </location>
</feature>
<dbReference type="Pfam" id="PF02365">
    <property type="entry name" value="NAM"/>
    <property type="match status" value="1"/>
</dbReference>
<dbReference type="PROSITE" id="PS51005">
    <property type="entry name" value="NAC"/>
    <property type="match status" value="1"/>
</dbReference>
<keyword evidence="2" id="KW-0238">DNA-binding</keyword>
<proteinExistence type="predicted"/>
<evidence type="ECO:0000256" key="1">
    <source>
        <dbReference type="ARBA" id="ARBA00023015"/>
    </source>
</evidence>
<keyword evidence="7" id="KW-1185">Reference proteome</keyword>
<name>A0ABC9A0D3_9POAL</name>
<evidence type="ECO:0000256" key="2">
    <source>
        <dbReference type="ARBA" id="ARBA00023125"/>
    </source>
</evidence>
<reference evidence="7" key="1">
    <citation type="submission" date="2024-06" db="EMBL/GenBank/DDBJ databases">
        <authorList>
            <person name="Ryan C."/>
        </authorList>
    </citation>
    <scope>NUCLEOTIDE SEQUENCE [LARGE SCALE GENOMIC DNA]</scope>
</reference>
<dbReference type="Gene3D" id="2.170.150.80">
    <property type="entry name" value="NAC domain"/>
    <property type="match status" value="1"/>
</dbReference>
<keyword evidence="1" id="KW-0805">Transcription regulation</keyword>
<dbReference type="AlphaFoldDB" id="A0ABC9A0D3"/>
<dbReference type="InterPro" id="IPR003441">
    <property type="entry name" value="NAC-dom"/>
</dbReference>
<reference evidence="6 7" key="2">
    <citation type="submission" date="2024-10" db="EMBL/GenBank/DDBJ databases">
        <authorList>
            <person name="Ryan C."/>
        </authorList>
    </citation>
    <scope>NUCLEOTIDE SEQUENCE [LARGE SCALE GENOMIC DNA]</scope>
</reference>
<dbReference type="GO" id="GO:0003677">
    <property type="term" value="F:DNA binding"/>
    <property type="evidence" value="ECO:0007669"/>
    <property type="project" value="UniProtKB-KW"/>
</dbReference>
<dbReference type="Proteomes" id="UP001497457">
    <property type="component" value="Chromosome 2b"/>
</dbReference>
<dbReference type="SUPFAM" id="SSF101941">
    <property type="entry name" value="NAC domain"/>
    <property type="match status" value="1"/>
</dbReference>
<evidence type="ECO:0000256" key="4">
    <source>
        <dbReference type="ARBA" id="ARBA00023242"/>
    </source>
</evidence>
<sequence>MSSKAAEVLGHPPGVNFRPDEDELVEFFLLPRVRGQPSWFPGVVVIDDDTAANTNPTKLLERHGLAGDKDAYFFVRTADAAARQDRHCAGGGRWVSQKPVPNGACIGGQKIEWRRVNLNLQPSRGKSGGGSNGWVMHEYILTEPPCPFLKICNVTFSGHGKDAKRVPDGNAGEPAPKRARVAAAFAASSGSSKTTNLPDQDWSATCQDYGSTAPAMDQGYFASGCQEQQLSLAQRITQCLRQPLTAQEIAEIDAGSGETDFFRELVALDAGVQRNQEPTSAAAAHASAHQQEYYSQPFPIDQGISPTSNQQFLGGTYLPAEQSAGAVYLEQVLTIEQHQPMVQETSTAECQGFSATAYHQQQKVEETAGTGEHHRGLDEEEQLFWRSIGVDTDNIAC</sequence>
<dbReference type="InterPro" id="IPR036093">
    <property type="entry name" value="NAC_dom_sf"/>
</dbReference>
<keyword evidence="4" id="KW-0539">Nucleus</keyword>
<evidence type="ECO:0000313" key="7">
    <source>
        <dbReference type="Proteomes" id="UP001497457"/>
    </source>
</evidence>